<evidence type="ECO:0000313" key="1">
    <source>
        <dbReference type="EMBL" id="MFC6199204.1"/>
    </source>
</evidence>
<dbReference type="EMBL" id="JBHSSW010000028">
    <property type="protein sequence ID" value="MFC6199204.1"/>
    <property type="molecule type" value="Genomic_DNA"/>
</dbReference>
<evidence type="ECO:0000313" key="2">
    <source>
        <dbReference type="Proteomes" id="UP001596303"/>
    </source>
</evidence>
<reference evidence="2" key="1">
    <citation type="journal article" date="2019" name="Int. J. Syst. Evol. Microbiol.">
        <title>The Global Catalogue of Microorganisms (GCM) 10K type strain sequencing project: providing services to taxonomists for standard genome sequencing and annotation.</title>
        <authorList>
            <consortium name="The Broad Institute Genomics Platform"/>
            <consortium name="The Broad Institute Genome Sequencing Center for Infectious Disease"/>
            <person name="Wu L."/>
            <person name="Ma J."/>
        </authorList>
    </citation>
    <scope>NUCLEOTIDE SEQUENCE [LARGE SCALE GENOMIC DNA]</scope>
    <source>
        <strain evidence="2">CGMCC-1.15741</strain>
    </source>
</reference>
<protein>
    <submittedName>
        <fullName evidence="1">Uncharacterized protein</fullName>
    </submittedName>
</protein>
<dbReference type="Proteomes" id="UP001596303">
    <property type="component" value="Unassembled WGS sequence"/>
</dbReference>
<proteinExistence type="predicted"/>
<organism evidence="1 2">
    <name type="scientific">Ponticaulis profundi</name>
    <dbReference type="NCBI Taxonomy" id="2665222"/>
    <lineage>
        <taxon>Bacteria</taxon>
        <taxon>Pseudomonadati</taxon>
        <taxon>Pseudomonadota</taxon>
        <taxon>Alphaproteobacteria</taxon>
        <taxon>Hyphomonadales</taxon>
        <taxon>Hyphomonadaceae</taxon>
        <taxon>Ponticaulis</taxon>
    </lineage>
</organism>
<keyword evidence="2" id="KW-1185">Reference proteome</keyword>
<accession>A0ABW1SDB6</accession>
<dbReference type="RefSeq" id="WP_377380050.1">
    <property type="nucleotide sequence ID" value="NZ_JBHSSW010000028.1"/>
</dbReference>
<sequence>MTQTPHSETPRTQSLSGGGYSPGHPWYYFLGGKVRGPKSILEDVLASGYQGYRTDIEDACNLVEPKRSEQLRKIKAELLGQYRADLERYREVVWELRKTPTHDRGPDGTVSSAPVHTSAGLKYCHLYNDLAHLIRIHDALSVQGDLFG</sequence>
<comment type="caution">
    <text evidence="1">The sequence shown here is derived from an EMBL/GenBank/DDBJ whole genome shotgun (WGS) entry which is preliminary data.</text>
</comment>
<gene>
    <name evidence="1" type="ORF">ACFQDM_14050</name>
</gene>
<name>A0ABW1SDB6_9PROT</name>